<keyword evidence="3 4" id="KW-0378">Hydrolase</keyword>
<dbReference type="Gene3D" id="3.90.45.10">
    <property type="entry name" value="Peptide deformylase"/>
    <property type="match status" value="1"/>
</dbReference>
<feature type="active site" evidence="3">
    <location>
        <position position="138"/>
    </location>
</feature>
<dbReference type="SUPFAM" id="SSF56420">
    <property type="entry name" value="Peptide deformylase"/>
    <property type="match status" value="1"/>
</dbReference>
<dbReference type="EC" id="3.5.1.88" evidence="3"/>
<dbReference type="PRINTS" id="PR01576">
    <property type="entry name" value="PDEFORMYLASE"/>
</dbReference>
<accession>A0A9D1JV11</accession>
<dbReference type="GO" id="GO:0046872">
    <property type="term" value="F:metal ion binding"/>
    <property type="evidence" value="ECO:0007669"/>
    <property type="project" value="UniProtKB-KW"/>
</dbReference>
<dbReference type="GO" id="GO:0006412">
    <property type="term" value="P:translation"/>
    <property type="evidence" value="ECO:0007669"/>
    <property type="project" value="UniProtKB-UniRule"/>
</dbReference>
<evidence type="ECO:0000313" key="5">
    <source>
        <dbReference type="Proteomes" id="UP000824001"/>
    </source>
</evidence>
<dbReference type="GO" id="GO:0042586">
    <property type="term" value="F:peptide deformylase activity"/>
    <property type="evidence" value="ECO:0007669"/>
    <property type="project" value="UniProtKB-UniRule"/>
</dbReference>
<dbReference type="HAMAP" id="MF_00163">
    <property type="entry name" value="Pep_deformylase"/>
    <property type="match status" value="1"/>
</dbReference>
<protein>
    <recommendedName>
        <fullName evidence="3">Peptide deformylase</fullName>
        <shortName evidence="3">PDF</shortName>
        <ecNumber evidence="3">3.5.1.88</ecNumber>
    </recommendedName>
    <alternativeName>
        <fullName evidence="3">Polypeptide deformylase</fullName>
    </alternativeName>
</protein>
<evidence type="ECO:0000256" key="3">
    <source>
        <dbReference type="HAMAP-Rule" id="MF_00163"/>
    </source>
</evidence>
<reference evidence="4" key="2">
    <citation type="journal article" date="2021" name="PeerJ">
        <title>Extensive microbial diversity within the chicken gut microbiome revealed by metagenomics and culture.</title>
        <authorList>
            <person name="Gilroy R."/>
            <person name="Ravi A."/>
            <person name="Getino M."/>
            <person name="Pursley I."/>
            <person name="Horton D.L."/>
            <person name="Alikhan N.F."/>
            <person name="Baker D."/>
            <person name="Gharbi K."/>
            <person name="Hall N."/>
            <person name="Watson M."/>
            <person name="Adriaenssens E.M."/>
            <person name="Foster-Nyarko E."/>
            <person name="Jarju S."/>
            <person name="Secka A."/>
            <person name="Antonio M."/>
            <person name="Oren A."/>
            <person name="Chaudhuri R.R."/>
            <person name="La Ragione R."/>
            <person name="Hildebrand F."/>
            <person name="Pallen M.J."/>
        </authorList>
    </citation>
    <scope>NUCLEOTIDE SEQUENCE</scope>
    <source>
        <strain evidence="4">ChiHjej10B9-9673</strain>
    </source>
</reference>
<dbReference type="PANTHER" id="PTHR10458:SF22">
    <property type="entry name" value="PEPTIDE DEFORMYLASE"/>
    <property type="match status" value="1"/>
</dbReference>
<feature type="binding site" evidence="3">
    <location>
        <position position="95"/>
    </location>
    <ligand>
        <name>Fe cation</name>
        <dbReference type="ChEBI" id="CHEBI:24875"/>
    </ligand>
</feature>
<comment type="catalytic activity">
    <reaction evidence="3">
        <text>N-terminal N-formyl-L-methionyl-[peptide] + H2O = N-terminal L-methionyl-[peptide] + formate</text>
        <dbReference type="Rhea" id="RHEA:24420"/>
        <dbReference type="Rhea" id="RHEA-COMP:10639"/>
        <dbReference type="Rhea" id="RHEA-COMP:10640"/>
        <dbReference type="ChEBI" id="CHEBI:15377"/>
        <dbReference type="ChEBI" id="CHEBI:15740"/>
        <dbReference type="ChEBI" id="CHEBI:49298"/>
        <dbReference type="ChEBI" id="CHEBI:64731"/>
        <dbReference type="EC" id="3.5.1.88"/>
    </reaction>
</comment>
<dbReference type="CDD" id="cd00487">
    <property type="entry name" value="Pep_deformylase"/>
    <property type="match status" value="1"/>
</dbReference>
<evidence type="ECO:0000313" key="4">
    <source>
        <dbReference type="EMBL" id="HIS66697.1"/>
    </source>
</evidence>
<comment type="similarity">
    <text evidence="1 3">Belongs to the polypeptide deformylase family.</text>
</comment>
<keyword evidence="3" id="KW-0648">Protein biosynthesis</keyword>
<keyword evidence="3" id="KW-0479">Metal-binding</keyword>
<dbReference type="AlphaFoldDB" id="A0A9D1JV11"/>
<dbReference type="NCBIfam" id="TIGR00079">
    <property type="entry name" value="pept_deformyl"/>
    <property type="match status" value="1"/>
</dbReference>
<dbReference type="Proteomes" id="UP000824001">
    <property type="component" value="Unassembled WGS sequence"/>
</dbReference>
<dbReference type="Pfam" id="PF01327">
    <property type="entry name" value="Pep_deformylase"/>
    <property type="match status" value="1"/>
</dbReference>
<dbReference type="InterPro" id="IPR023635">
    <property type="entry name" value="Peptide_deformylase"/>
</dbReference>
<evidence type="ECO:0000256" key="2">
    <source>
        <dbReference type="ARBA" id="ARBA00023004"/>
    </source>
</evidence>
<dbReference type="EMBL" id="DVJK01000110">
    <property type="protein sequence ID" value="HIS66697.1"/>
    <property type="molecule type" value="Genomic_DNA"/>
</dbReference>
<feature type="binding site" evidence="3">
    <location>
        <position position="137"/>
    </location>
    <ligand>
        <name>Fe cation</name>
        <dbReference type="ChEBI" id="CHEBI:24875"/>
    </ligand>
</feature>
<dbReference type="NCBIfam" id="NF001159">
    <property type="entry name" value="PRK00150.1-3"/>
    <property type="match status" value="1"/>
</dbReference>
<proteinExistence type="inferred from homology"/>
<reference evidence="4" key="1">
    <citation type="submission" date="2020-10" db="EMBL/GenBank/DDBJ databases">
        <authorList>
            <person name="Gilroy R."/>
        </authorList>
    </citation>
    <scope>NUCLEOTIDE SEQUENCE</scope>
    <source>
        <strain evidence="4">ChiHjej10B9-9673</strain>
    </source>
</reference>
<comment type="function">
    <text evidence="3">Removes the formyl group from the N-terminal Met of newly synthesized proteins. Requires at least a dipeptide for an efficient rate of reaction. N-terminal L-methionine is a prerequisite for activity but the enzyme has broad specificity at other positions.</text>
</comment>
<comment type="cofactor">
    <cofactor evidence="3">
        <name>Fe(2+)</name>
        <dbReference type="ChEBI" id="CHEBI:29033"/>
    </cofactor>
    <text evidence="3">Binds 1 Fe(2+) ion.</text>
</comment>
<keyword evidence="2 3" id="KW-0408">Iron</keyword>
<dbReference type="PANTHER" id="PTHR10458">
    <property type="entry name" value="PEPTIDE DEFORMYLASE"/>
    <property type="match status" value="1"/>
</dbReference>
<organism evidence="4 5">
    <name type="scientific">Candidatus Scatomorpha merdipullorum</name>
    <dbReference type="NCBI Taxonomy" id="2840927"/>
    <lineage>
        <taxon>Bacteria</taxon>
        <taxon>Bacillati</taxon>
        <taxon>Bacillota</taxon>
        <taxon>Clostridia</taxon>
        <taxon>Eubacteriales</taxon>
        <taxon>Candidatus Scatomorpha</taxon>
    </lineage>
</organism>
<name>A0A9D1JV11_9FIRM</name>
<dbReference type="InterPro" id="IPR036821">
    <property type="entry name" value="Peptide_deformylase_sf"/>
</dbReference>
<gene>
    <name evidence="3 4" type="primary">def</name>
    <name evidence="4" type="ORF">IAC18_03940</name>
</gene>
<comment type="caution">
    <text evidence="4">The sequence shown here is derived from an EMBL/GenBank/DDBJ whole genome shotgun (WGS) entry which is preliminary data.</text>
</comment>
<dbReference type="PIRSF" id="PIRSF004749">
    <property type="entry name" value="Pep_def"/>
    <property type="match status" value="1"/>
</dbReference>
<sequence length="172" mass="19025">MALRSIVLEGDSVLHKTCRPVTKFDDRLAQLLDDMRETLSEADGVGLAAPQVGVLRRAVVVLETNVPEGEEPYIIELVNPEVVACEGGQEGPEGCLSVPGRFGLVRRPMDVTVRAQDRHGNEFEVKGHELTARCFCHEIDHLNGIVFTEIASRMLTDEELESGSWQDEAEEE</sequence>
<feature type="binding site" evidence="3">
    <location>
        <position position="141"/>
    </location>
    <ligand>
        <name>Fe cation</name>
        <dbReference type="ChEBI" id="CHEBI:24875"/>
    </ligand>
</feature>
<evidence type="ECO:0000256" key="1">
    <source>
        <dbReference type="ARBA" id="ARBA00010759"/>
    </source>
</evidence>